<organism evidence="1 2">
    <name type="scientific">Porphyridium purpureum</name>
    <name type="common">Red alga</name>
    <name type="synonym">Porphyridium cruentum</name>
    <dbReference type="NCBI Taxonomy" id="35688"/>
    <lineage>
        <taxon>Eukaryota</taxon>
        <taxon>Rhodophyta</taxon>
        <taxon>Bangiophyceae</taxon>
        <taxon>Porphyridiales</taxon>
        <taxon>Porphyridiaceae</taxon>
        <taxon>Porphyridium</taxon>
    </lineage>
</organism>
<evidence type="ECO:0000313" key="2">
    <source>
        <dbReference type="Proteomes" id="UP000324585"/>
    </source>
</evidence>
<comment type="caution">
    <text evidence="1">The sequence shown here is derived from an EMBL/GenBank/DDBJ whole genome shotgun (WGS) entry which is preliminary data.</text>
</comment>
<dbReference type="InterPro" id="IPR035985">
    <property type="entry name" value="Ubiquitin-activating_enz"/>
</dbReference>
<dbReference type="EMBL" id="VRMN01000008">
    <property type="protein sequence ID" value="KAA8493025.1"/>
    <property type="molecule type" value="Genomic_DNA"/>
</dbReference>
<dbReference type="OrthoDB" id="10252231at2759"/>
<dbReference type="SUPFAM" id="SSF69572">
    <property type="entry name" value="Activating enzymes of the ubiquitin-like proteins"/>
    <property type="match status" value="2"/>
</dbReference>
<dbReference type="Proteomes" id="UP000324585">
    <property type="component" value="Unassembled WGS sequence"/>
</dbReference>
<accession>A0A5J4YP98</accession>
<protein>
    <submittedName>
        <fullName evidence="1">SUMO-activating enzyme subunit 1</fullName>
    </submittedName>
</protein>
<sequence>MEHEPGADEVYDRQIRLWGVEAQRAITGARVLLIADMGESLAQEVAKNLVLAGVGTLLLCTHGVDAQAATRCRGVFGDDVMSFVANMCDMNPLVKHVHSVVLDDYFVNNDCELGAEHPPSVSALYHYDRAGANEPVAPNVVCRVGLLFDLVALKLARYCRMTGVAYMGGMSFGPFGCFLTDAGENRVYSIEKRELFKGAEEKIFTVEEAASFQAFSACRDARWETAPRRSLAAFFVVQALEAFEKEHGRLPSSIDAQHSGDLESFRMMAKQLAQQQGLDDKRVPWDTLDECSRSAATSMPLVSAILGGAWAREIIKLVTGQDKPINNFYFFNAKLVHACVETIRD</sequence>
<dbReference type="OMA" id="CCLICER"/>
<keyword evidence="2" id="KW-1185">Reference proteome</keyword>
<gene>
    <name evidence="1" type="ORF">FVE85_9297</name>
</gene>
<dbReference type="Gene3D" id="3.40.50.720">
    <property type="entry name" value="NAD(P)-binding Rossmann-like Domain"/>
    <property type="match status" value="1"/>
</dbReference>
<name>A0A5J4YP98_PORPP</name>
<reference evidence="2" key="1">
    <citation type="journal article" date="2019" name="Nat. Commun.">
        <title>Expansion of phycobilisome linker gene families in mesophilic red algae.</title>
        <authorList>
            <person name="Lee J."/>
            <person name="Kim D."/>
            <person name="Bhattacharya D."/>
            <person name="Yoon H.S."/>
        </authorList>
    </citation>
    <scope>NUCLEOTIDE SEQUENCE [LARGE SCALE GENOMIC DNA]</scope>
    <source>
        <strain evidence="2">CCMP 1328</strain>
    </source>
</reference>
<evidence type="ECO:0000313" key="1">
    <source>
        <dbReference type="EMBL" id="KAA8493025.1"/>
    </source>
</evidence>
<dbReference type="GO" id="GO:0008641">
    <property type="term" value="F:ubiquitin-like modifier activating enzyme activity"/>
    <property type="evidence" value="ECO:0007669"/>
    <property type="project" value="InterPro"/>
</dbReference>
<dbReference type="AlphaFoldDB" id="A0A5J4YP98"/>
<proteinExistence type="predicted"/>
<dbReference type="Gene3D" id="3.40.50.12550">
    <property type="entry name" value="Ubiquitin-activating enzyme E1, inactive adenylation domain, subdomain 2"/>
    <property type="match status" value="1"/>
</dbReference>